<reference evidence="2 3" key="1">
    <citation type="journal article" date="2018" name="PLoS Genet.">
        <title>Population sequencing reveals clonal diversity and ancestral inbreeding in the grapevine cultivar Chardonnay.</title>
        <authorList>
            <person name="Roach M.J."/>
            <person name="Johnson D.L."/>
            <person name="Bohlmann J."/>
            <person name="van Vuuren H.J."/>
            <person name="Jones S.J."/>
            <person name="Pretorius I.S."/>
            <person name="Schmidt S.A."/>
            <person name="Borneman A.R."/>
        </authorList>
    </citation>
    <scope>NUCLEOTIDE SEQUENCE [LARGE SCALE GENOMIC DNA]</scope>
    <source>
        <strain evidence="3">cv. Chardonnay</strain>
        <tissue evidence="2">Leaf</tissue>
    </source>
</reference>
<dbReference type="PANTHER" id="PTHR48475">
    <property type="entry name" value="RIBONUCLEASE H"/>
    <property type="match status" value="1"/>
</dbReference>
<dbReference type="InterPro" id="IPR012337">
    <property type="entry name" value="RNaseH-like_sf"/>
</dbReference>
<dbReference type="GO" id="GO:0003676">
    <property type="term" value="F:nucleic acid binding"/>
    <property type="evidence" value="ECO:0007669"/>
    <property type="project" value="InterPro"/>
</dbReference>
<feature type="domain" description="RNase H type-1" evidence="1">
    <location>
        <begin position="423"/>
        <end position="473"/>
    </location>
</feature>
<dbReference type="InterPro" id="IPR036397">
    <property type="entry name" value="RNaseH_sf"/>
</dbReference>
<evidence type="ECO:0000313" key="2">
    <source>
        <dbReference type="EMBL" id="RVW90358.1"/>
    </source>
</evidence>
<dbReference type="SUPFAM" id="SSF53098">
    <property type="entry name" value="Ribonuclease H-like"/>
    <property type="match status" value="1"/>
</dbReference>
<accession>A0A438I0V5</accession>
<dbReference type="Pfam" id="PF13456">
    <property type="entry name" value="RVT_3"/>
    <property type="match status" value="1"/>
</dbReference>
<dbReference type="SUPFAM" id="SSF56672">
    <property type="entry name" value="DNA/RNA polymerases"/>
    <property type="match status" value="1"/>
</dbReference>
<name>A0A438I0V5_VITVI</name>
<evidence type="ECO:0000313" key="3">
    <source>
        <dbReference type="Proteomes" id="UP000288805"/>
    </source>
</evidence>
<dbReference type="PANTHER" id="PTHR48475:SF1">
    <property type="entry name" value="RNASE H TYPE-1 DOMAIN-CONTAINING PROTEIN"/>
    <property type="match status" value="1"/>
</dbReference>
<dbReference type="GO" id="GO:0004523">
    <property type="term" value="F:RNA-DNA hybrid ribonuclease activity"/>
    <property type="evidence" value="ECO:0007669"/>
    <property type="project" value="InterPro"/>
</dbReference>
<dbReference type="CDD" id="cd01647">
    <property type="entry name" value="RT_LTR"/>
    <property type="match status" value="1"/>
</dbReference>
<dbReference type="Proteomes" id="UP000288805">
    <property type="component" value="Unassembled WGS sequence"/>
</dbReference>
<dbReference type="InterPro" id="IPR043502">
    <property type="entry name" value="DNA/RNA_pol_sf"/>
</dbReference>
<organism evidence="2 3">
    <name type="scientific">Vitis vinifera</name>
    <name type="common">Grape</name>
    <dbReference type="NCBI Taxonomy" id="29760"/>
    <lineage>
        <taxon>Eukaryota</taxon>
        <taxon>Viridiplantae</taxon>
        <taxon>Streptophyta</taxon>
        <taxon>Embryophyta</taxon>
        <taxon>Tracheophyta</taxon>
        <taxon>Spermatophyta</taxon>
        <taxon>Magnoliopsida</taxon>
        <taxon>eudicotyledons</taxon>
        <taxon>Gunneridae</taxon>
        <taxon>Pentapetalae</taxon>
        <taxon>rosids</taxon>
        <taxon>Vitales</taxon>
        <taxon>Vitaceae</taxon>
        <taxon>Viteae</taxon>
        <taxon>Vitis</taxon>
    </lineage>
</organism>
<dbReference type="AlphaFoldDB" id="A0A438I0V5"/>
<protein>
    <recommendedName>
        <fullName evidence="1">RNase H type-1 domain-containing protein</fullName>
    </recommendedName>
</protein>
<dbReference type="EMBL" id="QGNW01000155">
    <property type="protein sequence ID" value="RVW90358.1"/>
    <property type="molecule type" value="Genomic_DNA"/>
</dbReference>
<comment type="caution">
    <text evidence="2">The sequence shown here is derived from an EMBL/GenBank/DDBJ whole genome shotgun (WGS) entry which is preliminary data.</text>
</comment>
<evidence type="ECO:0000259" key="1">
    <source>
        <dbReference type="Pfam" id="PF13456"/>
    </source>
</evidence>
<dbReference type="InterPro" id="IPR002156">
    <property type="entry name" value="RNaseH_domain"/>
</dbReference>
<dbReference type="Gene3D" id="3.30.70.270">
    <property type="match status" value="1"/>
</dbReference>
<gene>
    <name evidence="2" type="ORF">CK203_045711</name>
</gene>
<dbReference type="InterPro" id="IPR043128">
    <property type="entry name" value="Rev_trsase/Diguanyl_cyclase"/>
</dbReference>
<proteinExistence type="predicted"/>
<dbReference type="Gene3D" id="3.30.420.10">
    <property type="entry name" value="Ribonuclease H-like superfamily/Ribonuclease H"/>
    <property type="match status" value="2"/>
</dbReference>
<sequence length="696" mass="79772">MFGVSTIEVIEKTQTIPVPELLDDDSSLFEGTISPVKGVSDLVDPLLSFDVLSGFVFHSNDVFITSFMDLSIFEYSLVSYPIDKRASPATGDVETIDFGIEDQPREMKIALLLSTNERDRLIYLLRSYLDVFAWSYEDISSLDPSIVQHHLPIMPHARPYPEWLANIIPIPKNDGKVRVCVDFRDLNKASPKDDFPFPHIDLLVDSTTGHSMLSFMDEFLGYNHILMALEDMEKTTFITEDVEVYVDNMIMKSRGRVDHLATLERFFERIQKFILRLNPKKCTFGLTSGKLLGHMVSERGIEVNLDKIRVILDMLVSRTKKEIMGFLGSASHARTSTSSVFVSFKHGLGSLVWATRRLRHYMTEYSVHLISRLDPLRYLFDRAALTASLPTSNDRPVDDDFPNEEFVPMTNLSGWCMYFDGATNQSKYEIVEYEACILGLKTALELGIKQMNVFGDSNLVLKQIQGDWKTRDNRFADALVTLSSFVDISIDVVVRPLLIELRSILTYYCLIGETEVQDSLPWYHDIYQFLGFGTYPEAATTKDRRALRQLATRFLICGETLYRKSADDMLLLCLDRDFANHMMREISPKSSNGHEFILVAIGYFTKWVEATSYARLTYVRVASFIRSHIIYRYRVLHELISDRRVHFRAEAYRTSFHTSIGATPYSLMYGLEAILPVEIEMGSLRVVLEQQIYETE</sequence>